<dbReference type="KEGG" id="vg:29066313"/>
<evidence type="ECO:0000313" key="2">
    <source>
        <dbReference type="EMBL" id="ANM46752.1"/>
    </source>
</evidence>
<dbReference type="Gene3D" id="2.40.50.400">
    <property type="entry name" value="Lactococcus phage single-stranded DNA binding protein"/>
    <property type="match status" value="1"/>
</dbReference>
<evidence type="ECO:0000256" key="1">
    <source>
        <dbReference type="SAM" id="MobiDB-lite"/>
    </source>
</evidence>
<proteinExistence type="predicted"/>
<dbReference type="InterPro" id="IPR031900">
    <property type="entry name" value="Phage_SSB"/>
</dbReference>
<keyword evidence="3" id="KW-1185">Reference proteome</keyword>
<dbReference type="InterPro" id="IPR038621">
    <property type="entry name" value="Lacto_phage_SSB_sf"/>
</dbReference>
<protein>
    <recommendedName>
        <fullName evidence="4">Single stranded DNA-binding protein</fullName>
    </recommendedName>
</protein>
<feature type="region of interest" description="Disordered" evidence="1">
    <location>
        <begin position="86"/>
        <end position="123"/>
    </location>
</feature>
<dbReference type="RefSeq" id="YP_009287645.1">
    <property type="nucleotide sequence ID" value="NC_031075.1"/>
</dbReference>
<dbReference type="Proteomes" id="UP000208067">
    <property type="component" value="Segment"/>
</dbReference>
<feature type="compositionally biased region" description="Basic and acidic residues" evidence="1">
    <location>
        <begin position="86"/>
        <end position="97"/>
    </location>
</feature>
<evidence type="ECO:0008006" key="4">
    <source>
        <dbReference type="Google" id="ProtNLM"/>
    </source>
</evidence>
<accession>A0A192YB60</accession>
<dbReference type="GeneID" id="29066313"/>
<reference evidence="2" key="1">
    <citation type="journal article" date="2016" name="J. Gen. Virol.">
        <title>Genetic Determinants of Lactococcal C2likeviruses for Host Infection and Their Role in Phage Evolution.</title>
        <authorList>
            <person name="Romero D.A."/>
            <person name="Millen A.M."/>
            <person name="Tremblay D."/>
            <person name="Labrie S."/>
            <person name="Fengler K.A."/>
            <person name="Roos P."/>
        </authorList>
    </citation>
    <scope>NUCLEOTIDE SEQUENCE [LARGE SCALE GENOMIC DNA]</scope>
    <source>
        <strain evidence="2">M5938</strain>
    </source>
</reference>
<sequence length="123" mass="13750">MKIIETLKVNEINTKEVETAKGTKKVLSFKAYPFEHYIGGIWLPDSVNYGDIVTVYIDQIKAETKGDKTYYNASFAKVTPEFNLNRDNRGNVYDDPHGGMAPNTDNLFGGTSPADIPDDQLPF</sequence>
<dbReference type="Pfam" id="PF16773">
    <property type="entry name" value="Phage_SSB"/>
    <property type="match status" value="1"/>
</dbReference>
<dbReference type="EMBL" id="KX373687">
    <property type="protein sequence ID" value="ANM46752.1"/>
    <property type="molecule type" value="Genomic_DNA"/>
</dbReference>
<dbReference type="OrthoDB" id="15273at10239"/>
<evidence type="ECO:0000313" key="3">
    <source>
        <dbReference type="Proteomes" id="UP000208067"/>
    </source>
</evidence>
<name>A0A192YB60_9CAUD</name>
<organism evidence="2 3">
    <name type="scientific">Lactococcus phage M5938</name>
    <dbReference type="NCBI Taxonomy" id="1862960"/>
    <lineage>
        <taxon>Viruses</taxon>
        <taxon>Duplodnaviria</taxon>
        <taxon>Heunggongvirae</taxon>
        <taxon>Uroviricota</taxon>
        <taxon>Caudoviricetes</taxon>
        <taxon>Ceduovirus</taxon>
        <taxon>Ceduovirus M5938</taxon>
    </lineage>
</organism>